<dbReference type="AlphaFoldDB" id="A0A8J5TFM1"/>
<keyword evidence="2" id="KW-1185">Reference proteome</keyword>
<reference evidence="1" key="2">
    <citation type="submission" date="2021-02" db="EMBL/GenBank/DDBJ databases">
        <authorList>
            <person name="Kimball J.A."/>
            <person name="Haas M.W."/>
            <person name="Macchietto M."/>
            <person name="Kono T."/>
            <person name="Duquette J."/>
            <person name="Shao M."/>
        </authorList>
    </citation>
    <scope>NUCLEOTIDE SEQUENCE</scope>
    <source>
        <tissue evidence="1">Fresh leaf tissue</tissue>
    </source>
</reference>
<comment type="caution">
    <text evidence="1">The sequence shown here is derived from an EMBL/GenBank/DDBJ whole genome shotgun (WGS) entry which is preliminary data.</text>
</comment>
<sequence>MSIPPETCLNRHRGGFVRVLRILVRVLGLEDDPSFEGYFPRVGGIADEHCEVVVTIFGHENVLLFHSASASATGFETACEEAALQMLAELRFMFDARLHTSAYCHLSSCKPGSRRSVYMGTSSASDPVGGQDLFLLTTMDYLHYTTLHRVEERDVVI</sequence>
<name>A0A8J5TFM1_ZIZPA</name>
<proteinExistence type="predicted"/>
<dbReference type="Proteomes" id="UP000729402">
    <property type="component" value="Unassembled WGS sequence"/>
</dbReference>
<protein>
    <submittedName>
        <fullName evidence="1">Uncharacterized protein</fullName>
    </submittedName>
</protein>
<reference evidence="1" key="1">
    <citation type="journal article" date="2021" name="bioRxiv">
        <title>Whole Genome Assembly and Annotation of Northern Wild Rice, Zizania palustris L., Supports a Whole Genome Duplication in the Zizania Genus.</title>
        <authorList>
            <person name="Haas M."/>
            <person name="Kono T."/>
            <person name="Macchietto M."/>
            <person name="Millas R."/>
            <person name="McGilp L."/>
            <person name="Shao M."/>
            <person name="Duquette J."/>
            <person name="Hirsch C.N."/>
            <person name="Kimball J."/>
        </authorList>
    </citation>
    <scope>NUCLEOTIDE SEQUENCE</scope>
    <source>
        <tissue evidence="1">Fresh leaf tissue</tissue>
    </source>
</reference>
<dbReference type="EMBL" id="JAAALK010000283">
    <property type="protein sequence ID" value="KAG8075276.1"/>
    <property type="molecule type" value="Genomic_DNA"/>
</dbReference>
<organism evidence="1 2">
    <name type="scientific">Zizania palustris</name>
    <name type="common">Northern wild rice</name>
    <dbReference type="NCBI Taxonomy" id="103762"/>
    <lineage>
        <taxon>Eukaryota</taxon>
        <taxon>Viridiplantae</taxon>
        <taxon>Streptophyta</taxon>
        <taxon>Embryophyta</taxon>
        <taxon>Tracheophyta</taxon>
        <taxon>Spermatophyta</taxon>
        <taxon>Magnoliopsida</taxon>
        <taxon>Liliopsida</taxon>
        <taxon>Poales</taxon>
        <taxon>Poaceae</taxon>
        <taxon>BOP clade</taxon>
        <taxon>Oryzoideae</taxon>
        <taxon>Oryzeae</taxon>
        <taxon>Zizaniinae</taxon>
        <taxon>Zizania</taxon>
    </lineage>
</organism>
<evidence type="ECO:0000313" key="2">
    <source>
        <dbReference type="Proteomes" id="UP000729402"/>
    </source>
</evidence>
<evidence type="ECO:0000313" key="1">
    <source>
        <dbReference type="EMBL" id="KAG8075276.1"/>
    </source>
</evidence>
<accession>A0A8J5TFM1</accession>
<gene>
    <name evidence="1" type="ORF">GUJ93_ZPchr0006g45871</name>
</gene>